<accession>A0ABX6H5B5</accession>
<dbReference type="RefSeq" id="WP_159424195.1">
    <property type="nucleotide sequence ID" value="NZ_CP047181.1"/>
</dbReference>
<evidence type="ECO:0000313" key="1">
    <source>
        <dbReference type="EMBL" id="QHC65019.1"/>
    </source>
</evidence>
<organism evidence="1 2">
    <name type="scientific">Rathayibacter festucae</name>
    <dbReference type="NCBI Taxonomy" id="110937"/>
    <lineage>
        <taxon>Bacteria</taxon>
        <taxon>Bacillati</taxon>
        <taxon>Actinomycetota</taxon>
        <taxon>Actinomycetes</taxon>
        <taxon>Micrococcales</taxon>
        <taxon>Microbacteriaceae</taxon>
        <taxon>Rathayibacter</taxon>
    </lineage>
</organism>
<protein>
    <submittedName>
        <fullName evidence="1">Thioredoxin family protein</fullName>
    </submittedName>
</protein>
<geneLocation type="plasmid" evidence="1 2">
    <name>unnamed1</name>
</geneLocation>
<keyword evidence="2" id="KW-1185">Reference proteome</keyword>
<sequence>MRFEVLHIDACPNSAEAIGRLREALVATGHPDAVVETRLLRTPEDAADAPFAGSPTITLDGTDLFPTTGRTNDLACRVYATPVGLAGAPTTAQIIDAITPRAH</sequence>
<reference evidence="2" key="1">
    <citation type="submission" date="2019-12" db="EMBL/GenBank/DDBJ databases">
        <title>Complete and draft genome sequences of new strains and members of some known species of the genus Rathayibacter isolated from plants.</title>
        <authorList>
            <person name="Tarlachkov S.V."/>
            <person name="Starodumova I.P."/>
            <person name="Dorofeeva L.V."/>
            <person name="Prisyazhnaya N.V."/>
            <person name="Leyn S."/>
            <person name="Zlamal J."/>
            <person name="Elan M."/>
            <person name="Osterman A.L."/>
            <person name="Nadler S."/>
            <person name="Subbotin S.A."/>
            <person name="Evtushenko L.I."/>
        </authorList>
    </citation>
    <scope>NUCLEOTIDE SEQUENCE [LARGE SCALE GENOMIC DNA]</scope>
    <source>
        <strain evidence="2">VKM Ac-2802</strain>
        <plasmid evidence="2">unnamed1</plasmid>
    </source>
</reference>
<name>A0ABX6H5B5_9MICO</name>
<dbReference type="EMBL" id="CP047181">
    <property type="protein sequence ID" value="QHC65019.1"/>
    <property type="molecule type" value="Genomic_DNA"/>
</dbReference>
<proteinExistence type="predicted"/>
<evidence type="ECO:0000313" key="2">
    <source>
        <dbReference type="Proteomes" id="UP000464597"/>
    </source>
</evidence>
<keyword evidence="1" id="KW-0614">Plasmid</keyword>
<gene>
    <name evidence="1" type="ORF">GSU69_19410</name>
</gene>
<dbReference type="Proteomes" id="UP000464597">
    <property type="component" value="Plasmid unnamed1"/>
</dbReference>